<evidence type="ECO:0000313" key="2">
    <source>
        <dbReference type="Proteomes" id="UP000326757"/>
    </source>
</evidence>
<dbReference type="EMBL" id="VIGI01000002">
    <property type="protein sequence ID" value="KAB8303603.1"/>
    <property type="molecule type" value="Genomic_DNA"/>
</dbReference>
<dbReference type="AlphaFoldDB" id="A0A5N6KIK3"/>
<name>A0A5N6KIK3_MONLA</name>
<organism evidence="1 2">
    <name type="scientific">Monilinia laxa</name>
    <name type="common">Brown rot fungus</name>
    <name type="synonym">Sclerotinia laxa</name>
    <dbReference type="NCBI Taxonomy" id="61186"/>
    <lineage>
        <taxon>Eukaryota</taxon>
        <taxon>Fungi</taxon>
        <taxon>Dikarya</taxon>
        <taxon>Ascomycota</taxon>
        <taxon>Pezizomycotina</taxon>
        <taxon>Leotiomycetes</taxon>
        <taxon>Helotiales</taxon>
        <taxon>Sclerotiniaceae</taxon>
        <taxon>Monilinia</taxon>
    </lineage>
</organism>
<gene>
    <name evidence="1" type="ORF">EYC80_005000</name>
</gene>
<dbReference type="Proteomes" id="UP000326757">
    <property type="component" value="Unassembled WGS sequence"/>
</dbReference>
<accession>A0A5N6KIK3</accession>
<evidence type="ECO:0000313" key="1">
    <source>
        <dbReference type="EMBL" id="KAB8303603.1"/>
    </source>
</evidence>
<proteinExistence type="predicted"/>
<reference evidence="1 2" key="1">
    <citation type="submission" date="2019-06" db="EMBL/GenBank/DDBJ databases">
        <title>Genome Sequence of the Brown Rot Fungal Pathogen Monilinia laxa.</title>
        <authorList>
            <person name="De Miccolis Angelini R.M."/>
            <person name="Landi L."/>
            <person name="Abate D."/>
            <person name="Pollastro S."/>
            <person name="Romanazzi G."/>
            <person name="Faretra F."/>
        </authorList>
    </citation>
    <scope>NUCLEOTIDE SEQUENCE [LARGE SCALE GENOMIC DNA]</scope>
    <source>
        <strain evidence="1 2">Mlax316</strain>
    </source>
</reference>
<sequence>MIGYNVGDVVGVWDGLFALKGSGLEVSQNCILAMGHTSTARTDSSRLRVGLLLGTGDTGLSMVVGAKLGLHCKMGIIGCAQAQCIQCTLHVAFSLYCELTQGLERRGEEEEEDERARLGIFTNAVVQK</sequence>
<comment type="caution">
    <text evidence="1">The sequence shown here is derived from an EMBL/GenBank/DDBJ whole genome shotgun (WGS) entry which is preliminary data.</text>
</comment>
<protein>
    <submittedName>
        <fullName evidence="1">Uncharacterized protein</fullName>
    </submittedName>
</protein>
<keyword evidence="2" id="KW-1185">Reference proteome</keyword>